<dbReference type="InterPro" id="IPR053164">
    <property type="entry name" value="IS1016-like_transposase"/>
</dbReference>
<keyword evidence="4" id="KW-1185">Reference proteome</keyword>
<dbReference type="Pfam" id="PF12762">
    <property type="entry name" value="DDE_Tnp_IS1595"/>
    <property type="match status" value="1"/>
</dbReference>
<accession>A0A8H7VGH3</accession>
<protein>
    <recommendedName>
        <fullName evidence="2">ISXO2-like transposase domain-containing protein</fullName>
    </recommendedName>
</protein>
<evidence type="ECO:0000313" key="4">
    <source>
        <dbReference type="Proteomes" id="UP000646827"/>
    </source>
</evidence>
<dbReference type="SMART" id="SM01126">
    <property type="entry name" value="DDE_Tnp_IS1595"/>
    <property type="match status" value="1"/>
</dbReference>
<feature type="compositionally biased region" description="Low complexity" evidence="1">
    <location>
        <begin position="450"/>
        <end position="465"/>
    </location>
</feature>
<evidence type="ECO:0000313" key="3">
    <source>
        <dbReference type="EMBL" id="KAG2215588.1"/>
    </source>
</evidence>
<proteinExistence type="predicted"/>
<dbReference type="NCBIfam" id="NF033547">
    <property type="entry name" value="transpos_IS1595"/>
    <property type="match status" value="1"/>
</dbReference>
<dbReference type="OrthoDB" id="5598606at2759"/>
<feature type="region of interest" description="Disordered" evidence="1">
    <location>
        <begin position="401"/>
        <end position="475"/>
    </location>
</feature>
<sequence>MPIYNELPKVDNPIFYSASAAVDYLYEKGVFYHEMECVTCSRQMHLNFNRGANGTFRCYTCNQEKSIRTHTWFSKHHFKVHNCLAVARRLITGRFTSTEWRQDYTLGWEAAKKIRDELLDLIEQDITYSLEEEPIGGQGVIVEMDESKFGRTKNNLMGTRVEGVWVFGAVEANTPKRRCIVFEVERRNRQTLLPLIQKYIKPETMLHSDGWAVYDTDRLERLGYLHESVNHSIEYVREDGMHNNTIEGTWTGIKRFVPYPARKKEKCQPYLNWFMWQRHNADNLWGKFLNACANIAFIDNNDEEENRTFHGITQSEVQARDTNNQVEDNDQIIIISDSDSTSSDDEDIIYLGTNLEEETTVKIIRYLFSYLFHYSGGVATDDAESVVTVRSEESREIIHQFSVPGTSSSGPSRQPSVLTRDASMHSVHSDRSASTHGTSSTMSITRKRLSSSLSINDHNNNNNRAAIRRRTMDKS</sequence>
<feature type="domain" description="ISXO2-like transposase" evidence="2">
    <location>
        <begin position="134"/>
        <end position="280"/>
    </location>
</feature>
<feature type="compositionally biased region" description="Polar residues" evidence="1">
    <location>
        <begin position="434"/>
        <end position="444"/>
    </location>
</feature>
<dbReference type="Proteomes" id="UP000646827">
    <property type="component" value="Unassembled WGS sequence"/>
</dbReference>
<name>A0A8H7VGH3_9FUNG</name>
<dbReference type="AlphaFoldDB" id="A0A8H7VGH3"/>
<dbReference type="PANTHER" id="PTHR47163">
    <property type="entry name" value="DDE_TNP_IS1595 DOMAIN-CONTAINING PROTEIN"/>
    <property type="match status" value="1"/>
</dbReference>
<dbReference type="EMBL" id="JAEPRB010000502">
    <property type="protein sequence ID" value="KAG2215588.1"/>
    <property type="molecule type" value="Genomic_DNA"/>
</dbReference>
<evidence type="ECO:0000256" key="1">
    <source>
        <dbReference type="SAM" id="MobiDB-lite"/>
    </source>
</evidence>
<feature type="non-terminal residue" evidence="3">
    <location>
        <position position="1"/>
    </location>
</feature>
<reference evidence="3 4" key="1">
    <citation type="submission" date="2020-12" db="EMBL/GenBank/DDBJ databases">
        <title>Metabolic potential, ecology and presence of endohyphal bacteria is reflected in genomic diversity of Mucoromycotina.</title>
        <authorList>
            <person name="Muszewska A."/>
            <person name="Okrasinska A."/>
            <person name="Steczkiewicz K."/>
            <person name="Drgas O."/>
            <person name="Orlowska M."/>
            <person name="Perlinska-Lenart U."/>
            <person name="Aleksandrzak-Piekarczyk T."/>
            <person name="Szatraj K."/>
            <person name="Zielenkiewicz U."/>
            <person name="Pilsyk S."/>
            <person name="Malc E."/>
            <person name="Mieczkowski P."/>
            <person name="Kruszewska J.S."/>
            <person name="Biernat P."/>
            <person name="Pawlowska J."/>
        </authorList>
    </citation>
    <scope>NUCLEOTIDE SEQUENCE [LARGE SCALE GENOMIC DNA]</scope>
    <source>
        <strain evidence="3 4">CBS 142.35</strain>
    </source>
</reference>
<comment type="caution">
    <text evidence="3">The sequence shown here is derived from an EMBL/GenBank/DDBJ whole genome shotgun (WGS) entry which is preliminary data.</text>
</comment>
<dbReference type="PANTHER" id="PTHR47163:SF2">
    <property type="entry name" value="SI:DKEY-17M8.2"/>
    <property type="match status" value="1"/>
</dbReference>
<gene>
    <name evidence="3" type="ORF">INT45_001433</name>
</gene>
<feature type="compositionally biased region" description="Polar residues" evidence="1">
    <location>
        <begin position="403"/>
        <end position="417"/>
    </location>
</feature>
<organism evidence="3 4">
    <name type="scientific">Circinella minor</name>
    <dbReference type="NCBI Taxonomy" id="1195481"/>
    <lineage>
        <taxon>Eukaryota</taxon>
        <taxon>Fungi</taxon>
        <taxon>Fungi incertae sedis</taxon>
        <taxon>Mucoromycota</taxon>
        <taxon>Mucoromycotina</taxon>
        <taxon>Mucoromycetes</taxon>
        <taxon>Mucorales</taxon>
        <taxon>Lichtheimiaceae</taxon>
        <taxon>Circinella</taxon>
    </lineage>
</organism>
<evidence type="ECO:0000259" key="2">
    <source>
        <dbReference type="SMART" id="SM01126"/>
    </source>
</evidence>
<dbReference type="InterPro" id="IPR024445">
    <property type="entry name" value="Tnp_ISXO2-like"/>
</dbReference>